<evidence type="ECO:0000313" key="2">
    <source>
        <dbReference type="EMBL" id="TMJ09056.1"/>
    </source>
</evidence>
<organism evidence="2 3">
    <name type="scientific">Candidatus Segetimicrobium genomatis</name>
    <dbReference type="NCBI Taxonomy" id="2569760"/>
    <lineage>
        <taxon>Bacteria</taxon>
        <taxon>Bacillati</taxon>
        <taxon>Candidatus Sysuimicrobiota</taxon>
        <taxon>Candidatus Sysuimicrobiia</taxon>
        <taxon>Candidatus Sysuimicrobiales</taxon>
        <taxon>Candidatus Segetimicrobiaceae</taxon>
        <taxon>Candidatus Segetimicrobium</taxon>
    </lineage>
</organism>
<protein>
    <submittedName>
        <fullName evidence="2">Uncharacterized protein</fullName>
    </submittedName>
</protein>
<dbReference type="EMBL" id="VBAJ01000069">
    <property type="protein sequence ID" value="TMJ09056.1"/>
    <property type="molecule type" value="Genomic_DNA"/>
</dbReference>
<feature type="non-terminal residue" evidence="2">
    <location>
        <position position="83"/>
    </location>
</feature>
<evidence type="ECO:0000256" key="1">
    <source>
        <dbReference type="SAM" id="SignalP"/>
    </source>
</evidence>
<reference evidence="2 3" key="1">
    <citation type="journal article" date="2019" name="Nat. Microbiol.">
        <title>Mediterranean grassland soil C-N compound turnover is dependent on rainfall and depth, and is mediated by genomically divergent microorganisms.</title>
        <authorList>
            <person name="Diamond S."/>
            <person name="Andeer P.F."/>
            <person name="Li Z."/>
            <person name="Crits-Christoph A."/>
            <person name="Burstein D."/>
            <person name="Anantharaman K."/>
            <person name="Lane K.R."/>
            <person name="Thomas B.C."/>
            <person name="Pan C."/>
            <person name="Northen T.R."/>
            <person name="Banfield J.F."/>
        </authorList>
    </citation>
    <scope>NUCLEOTIDE SEQUENCE [LARGE SCALE GENOMIC DNA]</scope>
    <source>
        <strain evidence="2">NP_2</strain>
    </source>
</reference>
<feature type="signal peptide" evidence="1">
    <location>
        <begin position="1"/>
        <end position="31"/>
    </location>
</feature>
<proteinExistence type="predicted"/>
<name>A0A537LM22_9BACT</name>
<dbReference type="AlphaFoldDB" id="A0A537LM22"/>
<keyword evidence="1" id="KW-0732">Signal</keyword>
<dbReference type="SUPFAM" id="SSF53850">
    <property type="entry name" value="Periplasmic binding protein-like II"/>
    <property type="match status" value="1"/>
</dbReference>
<accession>A0A537LM22</accession>
<comment type="caution">
    <text evidence="2">The sequence shown here is derived from an EMBL/GenBank/DDBJ whole genome shotgun (WGS) entry which is preliminary data.</text>
</comment>
<sequence>MNTSTWNRRTVVATVCLGALLSAGVIGSATAQTPLSGGHFRRALSSDPANLDPALTNTSRAIAVKMTIFDSLLRQNPKTLAIE</sequence>
<evidence type="ECO:0000313" key="3">
    <source>
        <dbReference type="Proteomes" id="UP000318661"/>
    </source>
</evidence>
<gene>
    <name evidence="2" type="ORF">E6G99_03255</name>
</gene>
<dbReference type="Gene3D" id="3.40.190.10">
    <property type="entry name" value="Periplasmic binding protein-like II"/>
    <property type="match status" value="1"/>
</dbReference>
<feature type="chain" id="PRO_5021938995" evidence="1">
    <location>
        <begin position="32"/>
        <end position="83"/>
    </location>
</feature>
<dbReference type="Proteomes" id="UP000318661">
    <property type="component" value="Unassembled WGS sequence"/>
</dbReference>